<evidence type="ECO:0000313" key="9">
    <source>
        <dbReference type="RefSeq" id="XP_033454743.1"/>
    </source>
</evidence>
<dbReference type="GO" id="GO:0008270">
    <property type="term" value="F:zinc ion binding"/>
    <property type="evidence" value="ECO:0007669"/>
    <property type="project" value="InterPro"/>
</dbReference>
<dbReference type="GO" id="GO:0000981">
    <property type="term" value="F:DNA-binding transcription factor activity, RNA polymerase II-specific"/>
    <property type="evidence" value="ECO:0007669"/>
    <property type="project" value="InterPro"/>
</dbReference>
<dbReference type="RefSeq" id="XP_033454743.1">
    <property type="nucleotide sequence ID" value="XM_033603566.1"/>
</dbReference>
<sequence length="337" mass="36246">MFVIVPKHSGPVAHLEPGESARGLTRTPNACQGCKVRKAKCDGAKPCSRCRARNILCLYDKMDAAKLALSMTPERGMMLQEQNDRLARALRRMATRLDVLESRHGYLSGVNGQSTDGLGESSDNAQHADITGILDRYAPESADLGAMQESPESSHPSASKSVTYQSKKRRVDDDGGDGSSEQDSPSHMIVPISHVQTQQMIDAELPTSNMQPTPGLLATDHMAAATTANPATLDPHLQAYQTLLQMSQAHKTRATHLRDQGGMAPGFPDVANTYGAVPASLGFNGQGESLHLPPGPSRNGSTALNGDFSDTLLDLVDWDMSLESCDPITWDWTQNGQ</sequence>
<keyword evidence="8" id="KW-1185">Reference proteome</keyword>
<dbReference type="PANTHER" id="PTHR47660:SF2">
    <property type="entry name" value="TRANSCRIPTION FACTOR WITH C2H2 AND ZN(2)-CYS(6) DNA BINDING DOMAIN (EUROFUNG)"/>
    <property type="match status" value="1"/>
</dbReference>
<evidence type="ECO:0000256" key="4">
    <source>
        <dbReference type="ARBA" id="ARBA00023163"/>
    </source>
</evidence>
<feature type="compositionally biased region" description="Low complexity" evidence="6">
    <location>
        <begin position="149"/>
        <end position="161"/>
    </location>
</feature>
<reference evidence="9" key="1">
    <citation type="submission" date="2020-01" db="EMBL/GenBank/DDBJ databases">
        <authorList>
            <consortium name="DOE Joint Genome Institute"/>
            <person name="Haridas S."/>
            <person name="Albert R."/>
            <person name="Binder M."/>
            <person name="Bloem J."/>
            <person name="Labutti K."/>
            <person name="Salamov A."/>
            <person name="Andreopoulos B."/>
            <person name="Baker S.E."/>
            <person name="Barry K."/>
            <person name="Bills G."/>
            <person name="Bluhm B.H."/>
            <person name="Cannon C."/>
            <person name="Castanera R."/>
            <person name="Culley D.E."/>
            <person name="Daum C."/>
            <person name="Ezra D."/>
            <person name="Gonzalez J.B."/>
            <person name="Henrissat B."/>
            <person name="Kuo A."/>
            <person name="Liang C."/>
            <person name="Lipzen A."/>
            <person name="Lutzoni F."/>
            <person name="Magnuson J."/>
            <person name="Mondo S."/>
            <person name="Nolan M."/>
            <person name="Ohm R."/>
            <person name="Pangilinan J."/>
            <person name="Park H.-J."/>
            <person name="Ramirez L."/>
            <person name="Alfaro M."/>
            <person name="Sun H."/>
            <person name="Tritt A."/>
            <person name="Yoshinaga Y."/>
            <person name="Zwiers L.-H."/>
            <person name="Turgeon B.G."/>
            <person name="Goodwin S.B."/>
            <person name="Spatafora J.W."/>
            <person name="Crous P.W."/>
            <person name="Grigoriev I.V."/>
        </authorList>
    </citation>
    <scope>NUCLEOTIDE SEQUENCE</scope>
    <source>
        <strain evidence="9">CBS 342.82</strain>
    </source>
</reference>
<keyword evidence="5" id="KW-0539">Nucleus</keyword>
<accession>A0A6J3LSW6</accession>
<keyword evidence="2" id="KW-0862">Zinc</keyword>
<keyword evidence="1" id="KW-0479">Metal-binding</keyword>
<keyword evidence="3" id="KW-0805">Transcription regulation</keyword>
<dbReference type="AlphaFoldDB" id="A0A6J3LSW6"/>
<reference evidence="9" key="2">
    <citation type="submission" date="2020-04" db="EMBL/GenBank/DDBJ databases">
        <authorList>
            <consortium name="NCBI Genome Project"/>
        </authorList>
    </citation>
    <scope>NUCLEOTIDE SEQUENCE</scope>
    <source>
        <strain evidence="9">CBS 342.82</strain>
    </source>
</reference>
<reference evidence="9" key="3">
    <citation type="submission" date="2025-08" db="UniProtKB">
        <authorList>
            <consortium name="RefSeq"/>
        </authorList>
    </citation>
    <scope>IDENTIFICATION</scope>
    <source>
        <strain evidence="9">CBS 342.82</strain>
    </source>
</reference>
<evidence type="ECO:0000256" key="2">
    <source>
        <dbReference type="ARBA" id="ARBA00022833"/>
    </source>
</evidence>
<dbReference type="SUPFAM" id="SSF57701">
    <property type="entry name" value="Zn2/Cys6 DNA-binding domain"/>
    <property type="match status" value="1"/>
</dbReference>
<evidence type="ECO:0000256" key="5">
    <source>
        <dbReference type="ARBA" id="ARBA00023242"/>
    </source>
</evidence>
<gene>
    <name evidence="9" type="ORF">K489DRAFT_374918</name>
</gene>
<dbReference type="Proteomes" id="UP000504637">
    <property type="component" value="Unplaced"/>
</dbReference>
<dbReference type="Gene3D" id="4.10.240.10">
    <property type="entry name" value="Zn(2)-C6 fungal-type DNA-binding domain"/>
    <property type="match status" value="1"/>
</dbReference>
<name>A0A6J3LSW6_9PEZI</name>
<dbReference type="CDD" id="cd00067">
    <property type="entry name" value="GAL4"/>
    <property type="match status" value="1"/>
</dbReference>
<keyword evidence="4" id="KW-0804">Transcription</keyword>
<dbReference type="InterPro" id="IPR036864">
    <property type="entry name" value="Zn2-C6_fun-type_DNA-bd_sf"/>
</dbReference>
<evidence type="ECO:0000256" key="1">
    <source>
        <dbReference type="ARBA" id="ARBA00022723"/>
    </source>
</evidence>
<proteinExistence type="predicted"/>
<dbReference type="PROSITE" id="PS00463">
    <property type="entry name" value="ZN2_CY6_FUNGAL_1"/>
    <property type="match status" value="1"/>
</dbReference>
<dbReference type="SMART" id="SM00066">
    <property type="entry name" value="GAL4"/>
    <property type="match status" value="1"/>
</dbReference>
<dbReference type="PROSITE" id="PS50048">
    <property type="entry name" value="ZN2_CY6_FUNGAL_2"/>
    <property type="match status" value="1"/>
</dbReference>
<feature type="region of interest" description="Disordered" evidence="6">
    <location>
        <begin position="145"/>
        <end position="187"/>
    </location>
</feature>
<dbReference type="InterPro" id="IPR001138">
    <property type="entry name" value="Zn2Cys6_DnaBD"/>
</dbReference>
<dbReference type="OrthoDB" id="4356994at2759"/>
<dbReference type="Pfam" id="PF00172">
    <property type="entry name" value="Zn_clus"/>
    <property type="match status" value="1"/>
</dbReference>
<evidence type="ECO:0000259" key="7">
    <source>
        <dbReference type="PROSITE" id="PS50048"/>
    </source>
</evidence>
<protein>
    <recommendedName>
        <fullName evidence="7">Zn(2)-C6 fungal-type domain-containing protein</fullName>
    </recommendedName>
</protein>
<dbReference type="GeneID" id="54361366"/>
<organism evidence="9">
    <name type="scientific">Dissoconium aciculare CBS 342.82</name>
    <dbReference type="NCBI Taxonomy" id="1314786"/>
    <lineage>
        <taxon>Eukaryota</taxon>
        <taxon>Fungi</taxon>
        <taxon>Dikarya</taxon>
        <taxon>Ascomycota</taxon>
        <taxon>Pezizomycotina</taxon>
        <taxon>Dothideomycetes</taxon>
        <taxon>Dothideomycetidae</taxon>
        <taxon>Mycosphaerellales</taxon>
        <taxon>Dissoconiaceae</taxon>
        <taxon>Dissoconium</taxon>
    </lineage>
</organism>
<dbReference type="PANTHER" id="PTHR47660">
    <property type="entry name" value="TRANSCRIPTION FACTOR WITH C2H2 AND ZN(2)-CYS(6) DNA BINDING DOMAIN (EUROFUNG)-RELATED-RELATED"/>
    <property type="match status" value="1"/>
</dbReference>
<evidence type="ECO:0000256" key="3">
    <source>
        <dbReference type="ARBA" id="ARBA00023015"/>
    </source>
</evidence>
<evidence type="ECO:0000256" key="6">
    <source>
        <dbReference type="SAM" id="MobiDB-lite"/>
    </source>
</evidence>
<evidence type="ECO:0000313" key="8">
    <source>
        <dbReference type="Proteomes" id="UP000504637"/>
    </source>
</evidence>
<feature type="domain" description="Zn(2)-C6 fungal-type" evidence="7">
    <location>
        <begin position="30"/>
        <end position="59"/>
    </location>
</feature>